<evidence type="ECO:0000259" key="1">
    <source>
        <dbReference type="Pfam" id="PF10593"/>
    </source>
</evidence>
<protein>
    <recommendedName>
        <fullName evidence="1">Putative endonuclease Z1 domain-containing protein</fullName>
    </recommendedName>
</protein>
<feature type="domain" description="Putative endonuclease Z1" evidence="1">
    <location>
        <begin position="290"/>
        <end position="552"/>
    </location>
</feature>
<dbReference type="AlphaFoldDB" id="A0A2A4GY61"/>
<dbReference type="EMBL" id="MWUU01000007">
    <property type="protein sequence ID" value="PCF55375.1"/>
    <property type="molecule type" value="Genomic_DNA"/>
</dbReference>
<gene>
    <name evidence="2" type="ORF">B5C08_06230</name>
</gene>
<sequence>MLYKEELKNKGFSIKSIERIEQSSIDILSGLSTNTVKDGPIKGLVVGNVQSGKTANMAAVMAMAADNGFNYFIVLSGLIENLRQQTANRLFQDLNTCGYSRWHWRKIDNPTIKSNDSEMNMSQYNLSSNSKDKFFTVCLKNKSRLNELKKWLLFDKNKAKQLKILIIDDEADQASINTKDVQSNEYTTINGIIRKLVNNNIFEGMNYISYTATPYANVLNETGKNSLYPKNFIAVLEDSEDYIGPTQLFGTEEPERSPALDIVIQINNRDADIVKQIQNGESGEPLPLSFKASIHWFLITVAALRSLKYRKPISMLVHTSFKIDHHSVIADKIRKYLFYVKSNFNDIEPLMKDLYLNEKKSLTIERFKETMVNYSTMDDITDYPTWPEILLELREFMQLNDDTFISHINLSEDGVPMYHNGIHLAIDNSKSKAKDRHVRLLYPEEKEMPEKAPAFIVVGGNTLSRGLTIEGLTSTYFLRATNQADTLMQMGRWFGYRKGYELFPRVWMDELAQEKFTFMSQMNEELREEIRMYAQNKMTPIEYQPRIKNSPNFRLIKITASNKMQSAIPDAYDFTGFNSQTIYFENNIQILKDNLLNTESFLNTLPKPEINKSKMIWRNIPSHSVNKFLEKYHVCEQDIKMSTLPLLIEWFEKNTGEFDGWNIILSSVGHIENTKNTNNGWNIHGFSPKKVNRSKLKDRSDNLLASIGALRSPSDLLADVEGENINYNISKISEVMEIRNKNGLSRTPQLVIYRIDKNSKPLNISPKGRVPLDFDEDIIGINLMIPSAPSKNKKNFETYIKAKIDPAVRNIDENQFIDKEECENED</sequence>
<dbReference type="Proteomes" id="UP000218335">
    <property type="component" value="Unassembled WGS sequence"/>
</dbReference>
<name>A0A2A4GY61_9STAP</name>
<evidence type="ECO:0000313" key="2">
    <source>
        <dbReference type="EMBL" id="PCF55375.1"/>
    </source>
</evidence>
<dbReference type="Pfam" id="PF10593">
    <property type="entry name" value="Z1"/>
    <property type="match status" value="1"/>
</dbReference>
<reference evidence="2 3" key="1">
    <citation type="journal article" date="2017" name="PLoS ONE">
        <title>Development of a real-time PCR for detection of Staphylococcus pseudintermedius using a novel automated comparison of whole-genome sequences.</title>
        <authorList>
            <person name="Verstappen K.M."/>
            <person name="Huijbregts L."/>
            <person name="Spaninks M."/>
            <person name="Wagenaar J.A."/>
            <person name="Fluit A.C."/>
            <person name="Duim B."/>
        </authorList>
    </citation>
    <scope>NUCLEOTIDE SEQUENCE [LARGE SCALE GENOMIC DNA]</scope>
    <source>
        <strain evidence="2 3">215070706401-1</strain>
    </source>
</reference>
<organism evidence="2 3">
    <name type="scientific">Staphylococcus delphini</name>
    <dbReference type="NCBI Taxonomy" id="53344"/>
    <lineage>
        <taxon>Bacteria</taxon>
        <taxon>Bacillati</taxon>
        <taxon>Bacillota</taxon>
        <taxon>Bacilli</taxon>
        <taxon>Bacillales</taxon>
        <taxon>Staphylococcaceae</taxon>
        <taxon>Staphylococcus</taxon>
        <taxon>Staphylococcus intermedius group</taxon>
    </lineage>
</organism>
<accession>A0A2A4GY61</accession>
<proteinExistence type="predicted"/>
<evidence type="ECO:0000313" key="3">
    <source>
        <dbReference type="Proteomes" id="UP000218335"/>
    </source>
</evidence>
<comment type="caution">
    <text evidence="2">The sequence shown here is derived from an EMBL/GenBank/DDBJ whole genome shotgun (WGS) entry which is preliminary data.</text>
</comment>
<dbReference type="InterPro" id="IPR018310">
    <property type="entry name" value="Put_endonuclease_Z1-dom"/>
</dbReference>